<keyword evidence="3" id="KW-1185">Reference proteome</keyword>
<organism evidence="2 3">
    <name type="scientific">Clunio marinus</name>
    <dbReference type="NCBI Taxonomy" id="568069"/>
    <lineage>
        <taxon>Eukaryota</taxon>
        <taxon>Metazoa</taxon>
        <taxon>Ecdysozoa</taxon>
        <taxon>Arthropoda</taxon>
        <taxon>Hexapoda</taxon>
        <taxon>Insecta</taxon>
        <taxon>Pterygota</taxon>
        <taxon>Neoptera</taxon>
        <taxon>Endopterygota</taxon>
        <taxon>Diptera</taxon>
        <taxon>Nematocera</taxon>
        <taxon>Chironomoidea</taxon>
        <taxon>Chironomidae</taxon>
        <taxon>Clunio</taxon>
    </lineage>
</organism>
<accession>A0A1J1J9I8</accession>
<gene>
    <name evidence="2" type="ORF">CLUMA_CG021647</name>
</gene>
<feature type="signal peptide" evidence="1">
    <location>
        <begin position="1"/>
        <end position="25"/>
    </location>
</feature>
<evidence type="ECO:0000256" key="1">
    <source>
        <dbReference type="SAM" id="SignalP"/>
    </source>
</evidence>
<protein>
    <submittedName>
        <fullName evidence="2">CLUMA_CG021647, isoform A</fullName>
    </submittedName>
</protein>
<dbReference type="EMBL" id="CVRI01000075">
    <property type="protein sequence ID" value="CRL08714.1"/>
    <property type="molecule type" value="Genomic_DNA"/>
</dbReference>
<evidence type="ECO:0000313" key="2">
    <source>
        <dbReference type="EMBL" id="CRL08714.1"/>
    </source>
</evidence>
<reference evidence="2 3" key="1">
    <citation type="submission" date="2015-04" db="EMBL/GenBank/DDBJ databases">
        <authorList>
            <person name="Syromyatnikov M.Y."/>
            <person name="Popov V.N."/>
        </authorList>
    </citation>
    <scope>NUCLEOTIDE SEQUENCE [LARGE SCALE GENOMIC DNA]</scope>
</reference>
<dbReference type="AlphaFoldDB" id="A0A1J1J9I8"/>
<sequence>MHRRTRRRLCFHNLLSYCVIVQVESLKRKENGKYLRLLQEIFAEVEMVVVSKMLVVDVSTNQRVK</sequence>
<proteinExistence type="predicted"/>
<keyword evidence="1" id="KW-0732">Signal</keyword>
<name>A0A1J1J9I8_9DIPT</name>
<feature type="chain" id="PRO_5012927165" evidence="1">
    <location>
        <begin position="26"/>
        <end position="65"/>
    </location>
</feature>
<dbReference type="Proteomes" id="UP000183832">
    <property type="component" value="Unassembled WGS sequence"/>
</dbReference>
<evidence type="ECO:0000313" key="3">
    <source>
        <dbReference type="Proteomes" id="UP000183832"/>
    </source>
</evidence>